<keyword evidence="2" id="KW-0812">Transmembrane</keyword>
<dbReference type="OMA" id="CHSHTET"/>
<dbReference type="HOGENOM" id="CLU_449098_0_0_1"/>
<dbReference type="Proteomes" id="UP000002668">
    <property type="component" value="Genome"/>
</dbReference>
<evidence type="ECO:0000256" key="1">
    <source>
        <dbReference type="SAM" id="MobiDB-lite"/>
    </source>
</evidence>
<feature type="region of interest" description="Disordered" evidence="1">
    <location>
        <begin position="324"/>
        <end position="359"/>
    </location>
</feature>
<keyword evidence="4" id="KW-1185">Reference proteome</keyword>
<keyword evidence="2" id="KW-0472">Membrane</keyword>
<dbReference type="OrthoDB" id="5421765at2759"/>
<name>E4ZP05_LEPMJ</name>
<dbReference type="VEuPathDB" id="FungiDB:LEMA_P042750.1"/>
<gene>
    <name evidence="3" type="ORF">LEMA_P042750.1</name>
</gene>
<dbReference type="eggNOG" id="ENOG502SVX1">
    <property type="taxonomic scope" value="Eukaryota"/>
</dbReference>
<feature type="transmembrane region" description="Helical" evidence="2">
    <location>
        <begin position="127"/>
        <end position="146"/>
    </location>
</feature>
<feature type="transmembrane region" description="Helical" evidence="2">
    <location>
        <begin position="103"/>
        <end position="121"/>
    </location>
</feature>
<feature type="transmembrane region" description="Helical" evidence="2">
    <location>
        <begin position="265"/>
        <end position="289"/>
    </location>
</feature>
<dbReference type="EMBL" id="FP929105">
    <property type="protein sequence ID" value="CBX93374.1"/>
    <property type="molecule type" value="Genomic_DNA"/>
</dbReference>
<sequence>MSMQPTFKPQTSSTSAHTAYRYTNLACTLYNGSPTHPPHLIFSARSVRHFSVYWIRCRCDSKPQSEQWKDACAEDRGLQRRLGARRSDEKEDPRYAARLRLSWQPEILCALFAAAAGWLILRNLPPGVVFFWGAFFLVFAVCSFYFRPAFWSILMTTLDSLGLLLASGALSLQPTTVGVSSSICVEGSCIPGAVEQSATESQHPNSDNVQMTGSNGLSISLSSYPTLSQSATFVVTVEPSPTAAASLQTEGAGPKDGNSGLSSGAVAGIAIATLIAGAMVAFVVTFFLFKRRNRARESNVANKDYNGYADSTPEFVILPQRNNARPGGRNSPYVQVSQTPTPTPTPRPAVVASSFPPSTQHPDDTGVAAFLPDIAPETKVFNKAMALFSECHSHTETYYRDVHAIITPSMEADLAQFGAKGVNMAELLQECSSPITVLKHAIVAYVLQSTAPPSQDNDETIFPDELSGIYAQEDDGDSVDPNVSAARTLHRRLLVYLFNAAPPTTLSHRGPLIDANVHAAAQRFSLTFFPWANPSASNHDRDEALAGLLHMALRLNIWLYGEPFLYEFAWEETGRRGIMVSPNLVRRTEGPGSQDGKAVVVEGVVMTA</sequence>
<organism evidence="4">
    <name type="scientific">Leptosphaeria maculans (strain JN3 / isolate v23.1.3 / race Av1-4-5-6-7-8)</name>
    <name type="common">Blackleg fungus</name>
    <name type="synonym">Phoma lingam</name>
    <dbReference type="NCBI Taxonomy" id="985895"/>
    <lineage>
        <taxon>Eukaryota</taxon>
        <taxon>Fungi</taxon>
        <taxon>Dikarya</taxon>
        <taxon>Ascomycota</taxon>
        <taxon>Pezizomycotina</taxon>
        <taxon>Dothideomycetes</taxon>
        <taxon>Pleosporomycetidae</taxon>
        <taxon>Pleosporales</taxon>
        <taxon>Pleosporineae</taxon>
        <taxon>Leptosphaeriaceae</taxon>
        <taxon>Plenodomus</taxon>
        <taxon>Plenodomus lingam/Leptosphaeria maculans species complex</taxon>
    </lineage>
</organism>
<protein>
    <submittedName>
        <fullName evidence="3">Predicted protein</fullName>
    </submittedName>
</protein>
<accession>E4ZP05</accession>
<evidence type="ECO:0000313" key="4">
    <source>
        <dbReference type="Proteomes" id="UP000002668"/>
    </source>
</evidence>
<reference evidence="4" key="1">
    <citation type="journal article" date="2011" name="Nat. Commun.">
        <title>Effector diversification within compartments of the Leptosphaeria maculans genome affected by Repeat-Induced Point mutations.</title>
        <authorList>
            <person name="Rouxel T."/>
            <person name="Grandaubert J."/>
            <person name="Hane J.K."/>
            <person name="Hoede C."/>
            <person name="van de Wouw A.P."/>
            <person name="Couloux A."/>
            <person name="Dominguez V."/>
            <person name="Anthouard V."/>
            <person name="Bally P."/>
            <person name="Bourras S."/>
            <person name="Cozijnsen A.J."/>
            <person name="Ciuffetti L.M."/>
            <person name="Degrave A."/>
            <person name="Dilmaghani A."/>
            <person name="Duret L."/>
            <person name="Fudal I."/>
            <person name="Goodwin S.B."/>
            <person name="Gout L."/>
            <person name="Glaser N."/>
            <person name="Linglin J."/>
            <person name="Kema G.H.J."/>
            <person name="Lapalu N."/>
            <person name="Lawrence C.B."/>
            <person name="May K."/>
            <person name="Meyer M."/>
            <person name="Ollivier B."/>
            <person name="Poulain J."/>
            <person name="Schoch C.L."/>
            <person name="Simon A."/>
            <person name="Spatafora J.W."/>
            <person name="Stachowiak A."/>
            <person name="Turgeon B.G."/>
            <person name="Tyler B.M."/>
            <person name="Vincent D."/>
            <person name="Weissenbach J."/>
            <person name="Amselem J."/>
            <person name="Quesneville H."/>
            <person name="Oliver R.P."/>
            <person name="Wincker P."/>
            <person name="Balesdent M.-H."/>
            <person name="Howlett B.J."/>
        </authorList>
    </citation>
    <scope>NUCLEOTIDE SEQUENCE [LARGE SCALE GENOMIC DNA]</scope>
    <source>
        <strain evidence="4">JN3 / isolate v23.1.3 / race Av1-4-5-6-7-8</strain>
    </source>
</reference>
<evidence type="ECO:0000256" key="2">
    <source>
        <dbReference type="SAM" id="Phobius"/>
    </source>
</evidence>
<dbReference type="AlphaFoldDB" id="E4ZP05"/>
<proteinExistence type="predicted"/>
<dbReference type="InParanoid" id="E4ZP05"/>
<evidence type="ECO:0000313" key="3">
    <source>
        <dbReference type="EMBL" id="CBX93374.1"/>
    </source>
</evidence>
<keyword evidence="2" id="KW-1133">Transmembrane helix</keyword>